<keyword evidence="4" id="KW-1185">Reference proteome</keyword>
<dbReference type="InterPro" id="IPR052042">
    <property type="entry name" value="Tail_sheath_structural"/>
</dbReference>
<dbReference type="RefSeq" id="WP_129454065.1">
    <property type="nucleotide sequence ID" value="NZ_JACXYX010000008.1"/>
</dbReference>
<comment type="caution">
    <text evidence="3">The sequence shown here is derived from an EMBL/GenBank/DDBJ whole genome shotgun (WGS) entry which is preliminary data.</text>
</comment>
<protein>
    <submittedName>
        <fullName evidence="3">Phage tail sheath family protein</fullName>
    </submittedName>
</protein>
<dbReference type="Pfam" id="PF17482">
    <property type="entry name" value="Phage_sheath_1C"/>
    <property type="match status" value="1"/>
</dbReference>
<organism evidence="3 4">
    <name type="scientific">Nocardioides ganghwensis</name>
    <dbReference type="NCBI Taxonomy" id="252230"/>
    <lineage>
        <taxon>Bacteria</taxon>
        <taxon>Bacillati</taxon>
        <taxon>Actinomycetota</taxon>
        <taxon>Actinomycetes</taxon>
        <taxon>Propionibacteriales</taxon>
        <taxon>Nocardioidaceae</taxon>
        <taxon>Nocardioides</taxon>
    </lineage>
</organism>
<dbReference type="EMBL" id="SDWU01000005">
    <property type="protein sequence ID" value="RYC03510.1"/>
    <property type="molecule type" value="Genomic_DNA"/>
</dbReference>
<dbReference type="OrthoDB" id="9767864at2"/>
<dbReference type="InterPro" id="IPR020287">
    <property type="entry name" value="Tail_sheath_C"/>
</dbReference>
<dbReference type="PANTHER" id="PTHR35861:SF1">
    <property type="entry name" value="PHAGE TAIL SHEATH PROTEIN"/>
    <property type="match status" value="1"/>
</dbReference>
<dbReference type="Gene3D" id="3.40.50.11780">
    <property type="match status" value="1"/>
</dbReference>
<proteinExistence type="inferred from homology"/>
<dbReference type="AlphaFoldDB" id="A0A4Q2SHQ6"/>
<gene>
    <name evidence="3" type="ORF">EUA07_05865</name>
</gene>
<evidence type="ECO:0000313" key="3">
    <source>
        <dbReference type="EMBL" id="RYC03510.1"/>
    </source>
</evidence>
<sequence>MATTYKTPGAYIEEIPKLPPSVAPVDTAIPAFIGYTERATNEIADDLLLKPKRIESLVEFEQYFGGPQPETGLAVTITTTTTASPGSPIGVTSSVTVDEDTRSKHILYYALQMFYANGGKSCFIVSVGDFKVVAADLVLAELQAALEPLSKVDEPTLIVIPEAQSLPIADYATLHDAALTQCNDLKDRFVIMDAHGGAESLSDPDANLIQAVANFRNAGPGQFLKYGAAYAPNLSTILDYAYDEAAVQVSHVVDGGASTTAALDAVATNELRERAIAALRAKDLVLPPSGAIAGVFAKVDNDRGVWKAPANVPLVAVVRPTIELGNVQNDAMNVDPTAGKSVNAIRPFVGKGTLVWGARTLAGNDNEWRYVSVRRFFTFVEESVKKATDQFTFEPNDANTWVKVQAMIENFLTTQWRAGALQGIKPEHAFYVAVGLGKTMTPLDILEGRMIVQIGMAAVRPAEFIVLRFSHKMAES</sequence>
<feature type="domain" description="Tail sheath protein C-terminal" evidence="2">
    <location>
        <begin position="365"/>
        <end position="469"/>
    </location>
</feature>
<reference evidence="3 4" key="1">
    <citation type="submission" date="2019-01" db="EMBL/GenBank/DDBJ databases">
        <title>Novel species of Nocardioides.</title>
        <authorList>
            <person name="Liu Q."/>
            <person name="Xin Y.-H."/>
        </authorList>
    </citation>
    <scope>NUCLEOTIDE SEQUENCE [LARGE SCALE GENOMIC DNA]</scope>
    <source>
        <strain evidence="3 4">CGMCC 4.6875</strain>
    </source>
</reference>
<name>A0A4Q2SHQ6_9ACTN</name>
<comment type="similarity">
    <text evidence="1">Belongs to the myoviridae tail sheath protein family.</text>
</comment>
<accession>A0A4Q2SHQ6</accession>
<dbReference type="PANTHER" id="PTHR35861">
    <property type="match status" value="1"/>
</dbReference>
<evidence type="ECO:0000259" key="2">
    <source>
        <dbReference type="Pfam" id="PF17482"/>
    </source>
</evidence>
<dbReference type="Proteomes" id="UP000293291">
    <property type="component" value="Unassembled WGS sequence"/>
</dbReference>
<evidence type="ECO:0000313" key="4">
    <source>
        <dbReference type="Proteomes" id="UP000293291"/>
    </source>
</evidence>
<evidence type="ECO:0000256" key="1">
    <source>
        <dbReference type="ARBA" id="ARBA00008005"/>
    </source>
</evidence>